<feature type="compositionally biased region" description="Polar residues" evidence="1">
    <location>
        <begin position="373"/>
        <end position="382"/>
    </location>
</feature>
<dbReference type="EMBL" id="KV419395">
    <property type="protein sequence ID" value="KZS98281.1"/>
    <property type="molecule type" value="Genomic_DNA"/>
</dbReference>
<proteinExistence type="predicted"/>
<feature type="compositionally biased region" description="Pro residues" evidence="1">
    <location>
        <begin position="95"/>
        <end position="111"/>
    </location>
</feature>
<feature type="compositionally biased region" description="Low complexity" evidence="1">
    <location>
        <begin position="337"/>
        <end position="346"/>
    </location>
</feature>
<feature type="region of interest" description="Disordered" evidence="1">
    <location>
        <begin position="457"/>
        <end position="476"/>
    </location>
</feature>
<feature type="compositionally biased region" description="Low complexity" evidence="1">
    <location>
        <begin position="149"/>
        <end position="164"/>
    </location>
</feature>
<dbReference type="Proteomes" id="UP000076722">
    <property type="component" value="Unassembled WGS sequence"/>
</dbReference>
<feature type="compositionally biased region" description="Polar residues" evidence="1">
    <location>
        <begin position="64"/>
        <end position="81"/>
    </location>
</feature>
<feature type="compositionally biased region" description="Low complexity" evidence="1">
    <location>
        <begin position="20"/>
        <end position="35"/>
    </location>
</feature>
<organism evidence="2 3">
    <name type="scientific">Sistotremastrum niveocremeum HHB9708</name>
    <dbReference type="NCBI Taxonomy" id="1314777"/>
    <lineage>
        <taxon>Eukaryota</taxon>
        <taxon>Fungi</taxon>
        <taxon>Dikarya</taxon>
        <taxon>Basidiomycota</taxon>
        <taxon>Agaricomycotina</taxon>
        <taxon>Agaricomycetes</taxon>
        <taxon>Sistotremastrales</taxon>
        <taxon>Sistotremastraceae</taxon>
        <taxon>Sertulicium</taxon>
        <taxon>Sertulicium niveocremeum</taxon>
    </lineage>
</organism>
<gene>
    <name evidence="2" type="ORF">SISNIDRAFT_546260</name>
</gene>
<feature type="region of interest" description="Disordered" evidence="1">
    <location>
        <begin position="1"/>
        <end position="382"/>
    </location>
</feature>
<evidence type="ECO:0000256" key="1">
    <source>
        <dbReference type="SAM" id="MobiDB-lite"/>
    </source>
</evidence>
<sequence>MQGNGTLPAVDDEVDTPPLSSASSASTSSTSSTTSIADDRAQFPGPENSQEGHFDGNLSGKPRSGQSDAHRSQSAQLNMSFPDQDLSPFSDDDPASPPSPLPSQPHPPRPLHPARELSFSKRHASFDTPREVPLPYPYPGQYPFPTIPPAASASSSSSAHHQQQPAPPELSNPAEHSNQLEHSNPPLHRGYSDESALTVNEEPVIEKPPSFPTLQAPVPLRPNLNTQTSSTTSLPLPSQTPLKSISSMPPYPQSHLPRNGFGPTSNRRDFDWDSVRIPPPEPSPPPSIRPLSPPKSRSPRPQPSKSISHPPPARPRHPASNQLEATLSSRTMEGRLSGSSGSSGSSIPPPSPPTVHTPSPPPVSSSQEKPKATHNSFLSHDSSPQDTYIVVETAEKEYVLVVRLPGYNRDSIWEVGGGHFERRISFGYDADLTQVRAEFDGVFLRISVPRKSQFVSWHGPTPTHGATSATPTQKIA</sequence>
<evidence type="ECO:0000313" key="3">
    <source>
        <dbReference type="Proteomes" id="UP000076722"/>
    </source>
</evidence>
<dbReference type="SUPFAM" id="SSF49764">
    <property type="entry name" value="HSP20-like chaperones"/>
    <property type="match status" value="1"/>
</dbReference>
<protein>
    <recommendedName>
        <fullName evidence="4">SHSP domain-containing protein</fullName>
    </recommendedName>
</protein>
<feature type="compositionally biased region" description="Pro residues" evidence="1">
    <location>
        <begin position="132"/>
        <end position="148"/>
    </location>
</feature>
<feature type="compositionally biased region" description="Basic and acidic residues" evidence="1">
    <location>
        <begin position="113"/>
        <end position="130"/>
    </location>
</feature>
<accession>A0A164ZZI8</accession>
<feature type="compositionally biased region" description="Polar residues" evidence="1">
    <location>
        <begin position="464"/>
        <end position="476"/>
    </location>
</feature>
<reference evidence="2 3" key="1">
    <citation type="journal article" date="2016" name="Mol. Biol. Evol.">
        <title>Comparative Genomics of Early-Diverging Mushroom-Forming Fungi Provides Insights into the Origins of Lignocellulose Decay Capabilities.</title>
        <authorList>
            <person name="Nagy L.G."/>
            <person name="Riley R."/>
            <person name="Tritt A."/>
            <person name="Adam C."/>
            <person name="Daum C."/>
            <person name="Floudas D."/>
            <person name="Sun H."/>
            <person name="Yadav J.S."/>
            <person name="Pangilinan J."/>
            <person name="Larsson K.H."/>
            <person name="Matsuura K."/>
            <person name="Barry K."/>
            <person name="Labutti K."/>
            <person name="Kuo R."/>
            <person name="Ohm R.A."/>
            <person name="Bhattacharya S.S."/>
            <person name="Shirouzu T."/>
            <person name="Yoshinaga Y."/>
            <person name="Martin F.M."/>
            <person name="Grigoriev I.V."/>
            <person name="Hibbett D.S."/>
        </authorList>
    </citation>
    <scope>NUCLEOTIDE SEQUENCE [LARGE SCALE GENOMIC DNA]</scope>
    <source>
        <strain evidence="2 3">HHB9708</strain>
    </source>
</reference>
<feature type="compositionally biased region" description="Pro residues" evidence="1">
    <location>
        <begin position="347"/>
        <end position="363"/>
    </location>
</feature>
<feature type="compositionally biased region" description="Pro residues" evidence="1">
    <location>
        <begin position="277"/>
        <end position="293"/>
    </location>
</feature>
<feature type="compositionally biased region" description="Polar residues" evidence="1">
    <location>
        <begin position="321"/>
        <end position="331"/>
    </location>
</feature>
<dbReference type="OrthoDB" id="1431247at2759"/>
<dbReference type="CDD" id="cd06464">
    <property type="entry name" value="ACD_sHsps-like"/>
    <property type="match status" value="1"/>
</dbReference>
<name>A0A164ZZI8_9AGAM</name>
<dbReference type="InterPro" id="IPR008978">
    <property type="entry name" value="HSP20-like_chaperone"/>
</dbReference>
<evidence type="ECO:0008006" key="4">
    <source>
        <dbReference type="Google" id="ProtNLM"/>
    </source>
</evidence>
<evidence type="ECO:0000313" key="2">
    <source>
        <dbReference type="EMBL" id="KZS98281.1"/>
    </source>
</evidence>
<dbReference type="AlphaFoldDB" id="A0A164ZZI8"/>
<feature type="compositionally biased region" description="Low complexity" evidence="1">
    <location>
        <begin position="222"/>
        <end position="242"/>
    </location>
</feature>
<keyword evidence="3" id="KW-1185">Reference proteome</keyword>